<dbReference type="Proteomes" id="UP000316304">
    <property type="component" value="Unassembled WGS sequence"/>
</dbReference>
<dbReference type="PANTHER" id="PTHR36438">
    <property type="entry name" value="IRON-SULFUR CLUSTER REPAIR PROTEIN YTFE"/>
    <property type="match status" value="1"/>
</dbReference>
<dbReference type="PANTHER" id="PTHR36438:SF1">
    <property type="entry name" value="IRON-SULFUR CLUSTER REPAIR PROTEIN YTFE"/>
    <property type="match status" value="1"/>
</dbReference>
<dbReference type="InterPro" id="IPR012312">
    <property type="entry name" value="Hemerythrin-like"/>
</dbReference>
<proteinExistence type="predicted"/>
<dbReference type="RefSeq" id="WP_146595795.1">
    <property type="nucleotide sequence ID" value="NZ_SJPT01000006.1"/>
</dbReference>
<evidence type="ECO:0000313" key="7">
    <source>
        <dbReference type="Proteomes" id="UP000316304"/>
    </source>
</evidence>
<dbReference type="AlphaFoldDB" id="A0A5C6C9P7"/>
<name>A0A5C6C9P7_9BACT</name>
<dbReference type="Gene3D" id="1.20.120.520">
    <property type="entry name" value="nmb1532 protein domain like"/>
    <property type="match status" value="1"/>
</dbReference>
<evidence type="ECO:0000256" key="4">
    <source>
        <dbReference type="ARBA" id="ARBA00023004"/>
    </source>
</evidence>
<accession>A0A5C6C9P7</accession>
<comment type="subcellular location">
    <subcellularLocation>
        <location evidence="1">Cytoplasm</location>
    </subcellularLocation>
</comment>
<comment type="caution">
    <text evidence="6">The sequence shown here is derived from an EMBL/GenBank/DDBJ whole genome shotgun (WGS) entry which is preliminary data.</text>
</comment>
<sequence length="247" mass="27911">MSALQTQRLTEESSVGHWVAQHPVTADVYETLRIDYSCSGDKSLKTVCRENGLEVIRVHSLLQSTIADVDDATKNKWLHAPLADLCDHIEQSHHAFLKNSLPTATSLLAHVVELHSDDHPELLEVHHHFVAWRDETLEVMAAEERSLFPAIRQMESEGESPSRDWRGIAKLIRRVGFEHNDIGVALSEARDASGNYVAPPDASPTYRQTLGLLRRIEIDVRHHLHKEEHILFPRVEKRANKTGANEA</sequence>
<keyword evidence="2" id="KW-0963">Cytoplasm</keyword>
<evidence type="ECO:0000313" key="6">
    <source>
        <dbReference type="EMBL" id="TWU21453.1"/>
    </source>
</evidence>
<organism evidence="6 7">
    <name type="scientific">Novipirellula galeiformis</name>
    <dbReference type="NCBI Taxonomy" id="2528004"/>
    <lineage>
        <taxon>Bacteria</taxon>
        <taxon>Pseudomonadati</taxon>
        <taxon>Planctomycetota</taxon>
        <taxon>Planctomycetia</taxon>
        <taxon>Pirellulales</taxon>
        <taxon>Pirellulaceae</taxon>
        <taxon>Novipirellula</taxon>
    </lineage>
</organism>
<protein>
    <submittedName>
        <fullName evidence="6">Iron-sulfur cluster repair protein ScdA</fullName>
    </submittedName>
</protein>
<dbReference type="Pfam" id="PF01814">
    <property type="entry name" value="Hemerythrin"/>
    <property type="match status" value="1"/>
</dbReference>
<dbReference type="EMBL" id="SJPT01000006">
    <property type="protein sequence ID" value="TWU21453.1"/>
    <property type="molecule type" value="Genomic_DNA"/>
</dbReference>
<evidence type="ECO:0000259" key="5">
    <source>
        <dbReference type="Pfam" id="PF01814"/>
    </source>
</evidence>
<evidence type="ECO:0000256" key="3">
    <source>
        <dbReference type="ARBA" id="ARBA00022723"/>
    </source>
</evidence>
<reference evidence="6 7" key="1">
    <citation type="submission" date="2019-02" db="EMBL/GenBank/DDBJ databases">
        <title>Deep-cultivation of Planctomycetes and their phenomic and genomic characterization uncovers novel biology.</title>
        <authorList>
            <person name="Wiegand S."/>
            <person name="Jogler M."/>
            <person name="Boedeker C."/>
            <person name="Pinto D."/>
            <person name="Vollmers J."/>
            <person name="Rivas-Marin E."/>
            <person name="Kohn T."/>
            <person name="Peeters S.H."/>
            <person name="Heuer A."/>
            <person name="Rast P."/>
            <person name="Oberbeckmann S."/>
            <person name="Bunk B."/>
            <person name="Jeske O."/>
            <person name="Meyerdierks A."/>
            <person name="Storesund J.E."/>
            <person name="Kallscheuer N."/>
            <person name="Luecker S."/>
            <person name="Lage O.M."/>
            <person name="Pohl T."/>
            <person name="Merkel B.J."/>
            <person name="Hornburger P."/>
            <person name="Mueller R.-W."/>
            <person name="Bruemmer F."/>
            <person name="Labrenz M."/>
            <person name="Spormann A.M."/>
            <person name="Op Den Camp H."/>
            <person name="Overmann J."/>
            <person name="Amann R."/>
            <person name="Jetten M.S.M."/>
            <person name="Mascher T."/>
            <person name="Medema M.H."/>
            <person name="Devos D.P."/>
            <person name="Kaster A.-K."/>
            <person name="Ovreas L."/>
            <person name="Rohde M."/>
            <person name="Galperin M.Y."/>
            <person name="Jogler C."/>
        </authorList>
    </citation>
    <scope>NUCLEOTIDE SEQUENCE [LARGE SCALE GENOMIC DNA]</scope>
    <source>
        <strain evidence="6 7">Pla52o</strain>
    </source>
</reference>
<gene>
    <name evidence="6" type="primary">scdA</name>
    <name evidence="6" type="ORF">Pla52o_36380</name>
</gene>
<dbReference type="GO" id="GO:0046872">
    <property type="term" value="F:metal ion binding"/>
    <property type="evidence" value="ECO:0007669"/>
    <property type="project" value="UniProtKB-KW"/>
</dbReference>
<dbReference type="OrthoDB" id="9797132at2"/>
<keyword evidence="7" id="KW-1185">Reference proteome</keyword>
<evidence type="ECO:0000256" key="1">
    <source>
        <dbReference type="ARBA" id="ARBA00004496"/>
    </source>
</evidence>
<keyword evidence="3" id="KW-0479">Metal-binding</keyword>
<feature type="domain" description="Hemerythrin-like" evidence="5">
    <location>
        <begin position="107"/>
        <end position="234"/>
    </location>
</feature>
<dbReference type="InterPro" id="IPR019903">
    <property type="entry name" value="RIC_family"/>
</dbReference>
<evidence type="ECO:0000256" key="2">
    <source>
        <dbReference type="ARBA" id="ARBA00022490"/>
    </source>
</evidence>
<keyword evidence="4" id="KW-0408">Iron</keyword>
<dbReference type="Pfam" id="PF04405">
    <property type="entry name" value="ScdA_N"/>
    <property type="match status" value="1"/>
</dbReference>
<dbReference type="GO" id="GO:0005737">
    <property type="term" value="C:cytoplasm"/>
    <property type="evidence" value="ECO:0007669"/>
    <property type="project" value="UniProtKB-SubCell"/>
</dbReference>